<protein>
    <submittedName>
        <fullName evidence="1">Uncharacterized protein</fullName>
    </submittedName>
</protein>
<dbReference type="OrthoDB" id="3506627at2"/>
<dbReference type="EMBL" id="BLAF01000005">
    <property type="protein sequence ID" value="GES17846.1"/>
    <property type="molecule type" value="Genomic_DNA"/>
</dbReference>
<dbReference type="Proteomes" id="UP000377595">
    <property type="component" value="Unassembled WGS sequence"/>
</dbReference>
<dbReference type="AlphaFoldDB" id="A0A5M3XB40"/>
<name>A0A5M3XB40_9ACTN</name>
<sequence>MAEFMGMDPAGVHALIRRLESGKSVLAGIRPGLEAAIAEAGADWAGAGGVTAMHRAWAFFHDSQADLRWRLDVLSQVLPQDSPALTTVRVPFASQEQAATQGSAAGAALSDALAAHLAEGTQRSWADVEEAMKRTGSAALDPAYAWALLAKLGGPEQVRTIFGQWMTMHNGGPRRGLTFELLGKAQPSLGALAQAFAVAEDSGRLPPQWRKDVLTRAAPATLSAMVALSRPSEAFLKEVAVRQFTSPTAGFAPSSPDPDWNTVHVIGAFTGNPAALQRLLAEHRDVAGQLLRPDLVKGTGTADFDELLADVLGRALDPHTGSAATRERAWINVIDAVGYDGSQELSGHYQTFENSAVNAALAKNLTPYLGELALGQVHADSPGLGLTPTGPWKALHEDVAGRFVGALMQDPATAKSLQADFQAYVRGLDIGQAHPFSSDPSVRAEYTRLSAQAGGLSNLLMGGSTYAEYNDDEFIDMVSEAALLPVNYTIARLTKAAGPLASTMIDYRTAEAKDGLADLLKGRLDELTPETADVVANRIVDFEVNQVQLSLQEHGQERLTEEDKEQLRQAFRGRLYPALVKALQARGG</sequence>
<dbReference type="RefSeq" id="WP_155343009.1">
    <property type="nucleotide sequence ID" value="NZ_BAAAHM010000011.1"/>
</dbReference>
<keyword evidence="2" id="KW-1185">Reference proteome</keyword>
<proteinExistence type="predicted"/>
<organism evidence="1 2">
    <name type="scientific">Acrocarpospora pleiomorpha</name>
    <dbReference type="NCBI Taxonomy" id="90975"/>
    <lineage>
        <taxon>Bacteria</taxon>
        <taxon>Bacillati</taxon>
        <taxon>Actinomycetota</taxon>
        <taxon>Actinomycetes</taxon>
        <taxon>Streptosporangiales</taxon>
        <taxon>Streptosporangiaceae</taxon>
        <taxon>Acrocarpospora</taxon>
    </lineage>
</organism>
<reference evidence="1 2" key="1">
    <citation type="submission" date="2019-10" db="EMBL/GenBank/DDBJ databases">
        <title>Whole genome shotgun sequence of Acrocarpospora pleiomorpha NBRC 16267.</title>
        <authorList>
            <person name="Ichikawa N."/>
            <person name="Kimura A."/>
            <person name="Kitahashi Y."/>
            <person name="Komaki H."/>
            <person name="Oguchi A."/>
        </authorList>
    </citation>
    <scope>NUCLEOTIDE SEQUENCE [LARGE SCALE GENOMIC DNA]</scope>
    <source>
        <strain evidence="1 2">NBRC 16267</strain>
    </source>
</reference>
<accession>A0A5M3XB40</accession>
<gene>
    <name evidence="1" type="ORF">Aple_007410</name>
</gene>
<evidence type="ECO:0000313" key="2">
    <source>
        <dbReference type="Proteomes" id="UP000377595"/>
    </source>
</evidence>
<evidence type="ECO:0000313" key="1">
    <source>
        <dbReference type="EMBL" id="GES17846.1"/>
    </source>
</evidence>
<comment type="caution">
    <text evidence="1">The sequence shown here is derived from an EMBL/GenBank/DDBJ whole genome shotgun (WGS) entry which is preliminary data.</text>
</comment>